<reference evidence="1" key="1">
    <citation type="submission" date="2020-11" db="EMBL/GenBank/DDBJ databases">
        <authorList>
            <person name="Tran Van P."/>
        </authorList>
    </citation>
    <scope>NUCLEOTIDE SEQUENCE</scope>
</reference>
<evidence type="ECO:0000313" key="1">
    <source>
        <dbReference type="EMBL" id="CAD7228112.1"/>
    </source>
</evidence>
<name>A0A7R8WFB4_9CRUS</name>
<accession>A0A7R8WFB4</accession>
<dbReference type="AlphaFoldDB" id="A0A7R8WFB4"/>
<organism evidence="1">
    <name type="scientific">Cyprideis torosa</name>
    <dbReference type="NCBI Taxonomy" id="163714"/>
    <lineage>
        <taxon>Eukaryota</taxon>
        <taxon>Metazoa</taxon>
        <taxon>Ecdysozoa</taxon>
        <taxon>Arthropoda</taxon>
        <taxon>Crustacea</taxon>
        <taxon>Oligostraca</taxon>
        <taxon>Ostracoda</taxon>
        <taxon>Podocopa</taxon>
        <taxon>Podocopida</taxon>
        <taxon>Cytherocopina</taxon>
        <taxon>Cytheroidea</taxon>
        <taxon>Cytherideidae</taxon>
        <taxon>Cyprideis</taxon>
    </lineage>
</organism>
<dbReference type="EMBL" id="OB661388">
    <property type="protein sequence ID" value="CAD7228112.1"/>
    <property type="molecule type" value="Genomic_DNA"/>
</dbReference>
<proteinExistence type="predicted"/>
<gene>
    <name evidence="1" type="ORF">CTOB1V02_LOCUS6001</name>
</gene>
<sequence length="159" mass="17484">MDLLRATLEHLKTENPISLRVQIYHEPKSCEASKSSAHQLPEDQRRFKLSGVTMKLFVSALTLGIFCILHGQGEAWIGAFGPVDFLYVWIDGTDDDPTDNVPVTDPANSSGTNWLDGAPQCVEIQCAIYLSNGMIGSDSPVTSMDSSASMWHSEEDQDH</sequence>
<protein>
    <submittedName>
        <fullName evidence="1">Uncharacterized protein</fullName>
    </submittedName>
</protein>